<accession>A0A940RV36</accession>
<evidence type="ECO:0000259" key="3">
    <source>
        <dbReference type="PROSITE" id="PS52029"/>
    </source>
</evidence>
<gene>
    <name evidence="4" type="ORF">JFN87_14130</name>
</gene>
<dbReference type="EMBL" id="JAGIQL010000047">
    <property type="protein sequence ID" value="MBP0458632.1"/>
    <property type="molecule type" value="Genomic_DNA"/>
</dbReference>
<dbReference type="GO" id="GO:0071555">
    <property type="term" value="P:cell wall organization"/>
    <property type="evidence" value="ECO:0007669"/>
    <property type="project" value="UniProtKB-UniRule"/>
</dbReference>
<keyword evidence="1" id="KW-0573">Peptidoglycan synthesis</keyword>
<feature type="active site" description="Nucleophile" evidence="1">
    <location>
        <position position="275"/>
    </location>
</feature>
<feature type="domain" description="L,D-TPase catalytic" evidence="3">
    <location>
        <begin position="136"/>
        <end position="300"/>
    </location>
</feature>
<dbReference type="InterPro" id="IPR005490">
    <property type="entry name" value="LD_TPept_cat_dom"/>
</dbReference>
<protein>
    <recommendedName>
        <fullName evidence="3">L,D-TPase catalytic domain-containing protein</fullName>
    </recommendedName>
</protein>
<feature type="active site" description="Proton donor/acceptor" evidence="1">
    <location>
        <position position="265"/>
    </location>
</feature>
<dbReference type="AlphaFoldDB" id="A0A940RV36"/>
<dbReference type="GO" id="GO:0008360">
    <property type="term" value="P:regulation of cell shape"/>
    <property type="evidence" value="ECO:0007669"/>
    <property type="project" value="UniProtKB-UniRule"/>
</dbReference>
<feature type="compositionally biased region" description="Gly residues" evidence="2">
    <location>
        <begin position="64"/>
        <end position="83"/>
    </location>
</feature>
<proteinExistence type="predicted"/>
<comment type="caution">
    <text evidence="4">The sequence shown here is derived from an EMBL/GenBank/DDBJ whole genome shotgun (WGS) entry which is preliminary data.</text>
</comment>
<dbReference type="RefSeq" id="WP_209340379.1">
    <property type="nucleotide sequence ID" value="NZ_JAGIQL010000047.1"/>
</dbReference>
<evidence type="ECO:0000256" key="1">
    <source>
        <dbReference type="PROSITE-ProRule" id="PRU01373"/>
    </source>
</evidence>
<dbReference type="PROSITE" id="PS52029">
    <property type="entry name" value="LD_TPASE"/>
    <property type="match status" value="1"/>
</dbReference>
<evidence type="ECO:0000313" key="5">
    <source>
        <dbReference type="Proteomes" id="UP000670475"/>
    </source>
</evidence>
<comment type="pathway">
    <text evidence="1">Cell wall biogenesis; peptidoglycan biosynthesis.</text>
</comment>
<feature type="compositionally biased region" description="Basic and acidic residues" evidence="2">
    <location>
        <begin position="42"/>
        <end position="61"/>
    </location>
</feature>
<dbReference type="PANTHER" id="PTHR38589">
    <property type="entry name" value="BLR0621 PROTEIN"/>
    <property type="match status" value="1"/>
</dbReference>
<keyword evidence="1" id="KW-0961">Cell wall biogenesis/degradation</keyword>
<dbReference type="GO" id="GO:0009252">
    <property type="term" value="P:peptidoglycan biosynthetic process"/>
    <property type="evidence" value="ECO:0007669"/>
    <property type="project" value="UniProtKB-KW"/>
</dbReference>
<feature type="region of interest" description="Disordered" evidence="2">
    <location>
        <begin position="38"/>
        <end position="125"/>
    </location>
</feature>
<name>A0A940RV36_9ACTN</name>
<dbReference type="Proteomes" id="UP000670475">
    <property type="component" value="Unassembled WGS sequence"/>
</dbReference>
<keyword evidence="1" id="KW-0133">Cell shape</keyword>
<organism evidence="4 5">
    <name type="scientific">Streptomyces montanisoli</name>
    <dbReference type="NCBI Taxonomy" id="2798581"/>
    <lineage>
        <taxon>Bacteria</taxon>
        <taxon>Bacillati</taxon>
        <taxon>Actinomycetota</taxon>
        <taxon>Actinomycetes</taxon>
        <taxon>Kitasatosporales</taxon>
        <taxon>Streptomycetaceae</taxon>
        <taxon>Streptomyces</taxon>
    </lineage>
</organism>
<dbReference type="PANTHER" id="PTHR38589:SF1">
    <property type="entry name" value="BLR0621 PROTEIN"/>
    <property type="match status" value="1"/>
</dbReference>
<sequence>MSLPSVRPRLRRALRGGQRPAAALLVGGLLLAGCGTAGPAAVHHDATGDKSAGRTESDTDAGHGAQGGGSGKQGGGAGGGGGKQSSDDGKGNANRSETRSALTARIPDQSAPTLPGVGPLMTGDISPSTRQAVLVTGADSDTNTATFRLYERDSAGSPWRPVTDVWSAHNALHGWTRHHMMDDRRSPVGVFSLTDAGGKLADPGTRMPYDHSFHFTAYGYGFDGEPLSGAFDYVVAIDYNRDPGTSPLDKDKPMGDARGGGIWIHVDHGGPTQGCVSISKDHIRKLLRLLDPESHPVVVMGDAASLAR</sequence>
<evidence type="ECO:0000313" key="4">
    <source>
        <dbReference type="EMBL" id="MBP0458632.1"/>
    </source>
</evidence>
<reference evidence="4" key="1">
    <citation type="submission" date="2021-03" db="EMBL/GenBank/DDBJ databases">
        <title>Whole genome sequence of Streptomyces bomunensis MMS17-BM035.</title>
        <authorList>
            <person name="Lee J.H."/>
        </authorList>
    </citation>
    <scope>NUCLEOTIDE SEQUENCE</scope>
    <source>
        <strain evidence="4">MMS17-BM035</strain>
    </source>
</reference>
<evidence type="ECO:0000256" key="2">
    <source>
        <dbReference type="SAM" id="MobiDB-lite"/>
    </source>
</evidence>
<dbReference type="PROSITE" id="PS51257">
    <property type="entry name" value="PROKAR_LIPOPROTEIN"/>
    <property type="match status" value="1"/>
</dbReference>
<dbReference type="Pfam" id="PF03734">
    <property type="entry name" value="YkuD"/>
    <property type="match status" value="1"/>
</dbReference>
<keyword evidence="5" id="KW-1185">Reference proteome</keyword>
<dbReference type="GO" id="GO:0016740">
    <property type="term" value="F:transferase activity"/>
    <property type="evidence" value="ECO:0007669"/>
    <property type="project" value="InterPro"/>
</dbReference>